<keyword evidence="1" id="KW-0614">Plasmid</keyword>
<evidence type="ECO:0000313" key="1">
    <source>
        <dbReference type="EMBL" id="AXH59990.1"/>
    </source>
</evidence>
<name>A0AAD0V9P3_PSEAV</name>
<dbReference type="AlphaFoldDB" id="A0AAD0V9P3"/>
<organism evidence="1 2">
    <name type="scientific">Pseudomonas amygdali pv. lachrymans str. M301315</name>
    <dbReference type="NCBI Taxonomy" id="629260"/>
    <lineage>
        <taxon>Bacteria</taxon>
        <taxon>Pseudomonadati</taxon>
        <taxon>Pseudomonadota</taxon>
        <taxon>Gammaproteobacteria</taxon>
        <taxon>Pseudomonadales</taxon>
        <taxon>Pseudomonadaceae</taxon>
        <taxon>Pseudomonas</taxon>
        <taxon>Pseudomonas amygdali</taxon>
    </lineage>
</organism>
<reference evidence="1 2" key="1">
    <citation type="journal article" date="2011" name="PLoS Pathog.">
        <title>Dynamic evolution of pathogenicity revealed by sequencing and comparative genomics of 19 Pseudomonas syringae isolates.</title>
        <authorList>
            <person name="Baltrus D.A."/>
            <person name="Nishimura M.T."/>
            <person name="Romanchuk A."/>
            <person name="Chang J.H."/>
            <person name="Mukhtar M.S."/>
            <person name="Cherkis K."/>
            <person name="Roach J."/>
            <person name="Grant S.R."/>
            <person name="Jones C.D."/>
            <person name="Dangl J.L."/>
        </authorList>
    </citation>
    <scope>NUCLEOTIDE SEQUENCE [LARGE SCALE GENOMIC DNA]</scope>
    <source>
        <strain evidence="1 2">M301315</strain>
    </source>
</reference>
<dbReference type="EMBL" id="CP031226">
    <property type="protein sequence ID" value="AXH59990.1"/>
    <property type="molecule type" value="Genomic_DNA"/>
</dbReference>
<protein>
    <submittedName>
        <fullName evidence="1">Uncharacterized protein</fullName>
    </submittedName>
</protein>
<evidence type="ECO:0000313" key="2">
    <source>
        <dbReference type="Proteomes" id="UP000006426"/>
    </source>
</evidence>
<proteinExistence type="predicted"/>
<accession>A0AAD0V9P3</accession>
<dbReference type="RefSeq" id="WP_005741685.1">
    <property type="nucleotide sequence ID" value="NZ_CP031226.1"/>
</dbReference>
<dbReference type="GeneID" id="39474582"/>
<gene>
    <name evidence="1" type="ORF">PLA107_032710</name>
</gene>
<sequence>MLPTSLPEALENPVPSTHPIHQIRALIAEAKQAIWECVGPELLEPMLSTIAQRISELPALGNPQAISPLTQQFLSLIVTKPRDDLKPDGQTVLVMVKYLGYTDEFLKIYSRLIPKEVLGTIVEFMANDPLLIADLKSARMLTHLSRRGFSLALGTLLNRMLAQKCEPSGPSLLEALNICIADPDVDVFAICDIIRTHRDYLWAIPEFKAKTAGAVGVGFLSPKAALTLYQFGEVDLAREVVKVMCRQASDPNHYFYLNAMSEAPSPAYFNERFEKRQIFCEDVLYSIQNPELDLPLEALEAKQNDNQLIHKIIDRLPQLHVDSEVQQDRMIKVMQALSATHPGNQQKLAKGALPRAMLMRVDAIRDIVFAADLGL</sequence>
<dbReference type="Proteomes" id="UP000006426">
    <property type="component" value="Plasmid pmppla107"/>
</dbReference>
<geneLocation type="plasmid" evidence="2">
    <name>pmppla107</name>
</geneLocation>